<dbReference type="InterPro" id="IPR036390">
    <property type="entry name" value="WH_DNA-bd_sf"/>
</dbReference>
<dbReference type="Pfam" id="PF08279">
    <property type="entry name" value="HTH_11"/>
    <property type="match status" value="1"/>
</dbReference>
<name>A0A9X5BK83_9FIRM</name>
<dbReference type="SUPFAM" id="SSF46785">
    <property type="entry name" value="Winged helix' DNA-binding domain"/>
    <property type="match status" value="1"/>
</dbReference>
<dbReference type="RefSeq" id="WP_160562356.1">
    <property type="nucleotide sequence ID" value="NZ_QZDT01000096.1"/>
</dbReference>
<keyword evidence="3" id="KW-1185">Reference proteome</keyword>
<dbReference type="AlphaFoldDB" id="A0A9X5BK83"/>
<accession>A0A9X5BK83</accession>
<dbReference type="Gene3D" id="1.10.10.10">
    <property type="entry name" value="Winged helix-like DNA-binding domain superfamily/Winged helix DNA-binding domain"/>
    <property type="match status" value="1"/>
</dbReference>
<dbReference type="OrthoDB" id="9815009at2"/>
<dbReference type="InterPro" id="IPR036388">
    <property type="entry name" value="WH-like_DNA-bd_sf"/>
</dbReference>
<feature type="domain" description="Helix-turn-helix type 11" evidence="1">
    <location>
        <begin position="6"/>
        <end position="58"/>
    </location>
</feature>
<evidence type="ECO:0000313" key="3">
    <source>
        <dbReference type="Proteomes" id="UP001154420"/>
    </source>
</evidence>
<organism evidence="2 3">
    <name type="scientific">Parablautia muri</name>
    <dbReference type="NCBI Taxonomy" id="2320879"/>
    <lineage>
        <taxon>Bacteria</taxon>
        <taxon>Bacillati</taxon>
        <taxon>Bacillota</taxon>
        <taxon>Clostridia</taxon>
        <taxon>Lachnospirales</taxon>
        <taxon>Lachnospiraceae</taxon>
        <taxon>Parablautia</taxon>
    </lineage>
</organism>
<dbReference type="Proteomes" id="UP001154420">
    <property type="component" value="Unassembled WGS sequence"/>
</dbReference>
<dbReference type="InterPro" id="IPR013196">
    <property type="entry name" value="HTH_11"/>
</dbReference>
<reference evidence="2" key="1">
    <citation type="submission" date="2018-09" db="EMBL/GenBank/DDBJ databases">
        <title>Murine metabolic-syndrome-specific gut microbial biobank.</title>
        <authorList>
            <person name="Liu C."/>
        </authorList>
    </citation>
    <scope>NUCLEOTIDE SEQUENCE</scope>
    <source>
        <strain evidence="2">D42-62</strain>
    </source>
</reference>
<evidence type="ECO:0000313" key="2">
    <source>
        <dbReference type="EMBL" id="NBJ95465.1"/>
    </source>
</evidence>
<sequence>MNAAERRNEIISILIVRHHITTKELASEFDVTVRTIKNDIQALSFAYPIYTKPGVAGGIFMGGHYNPHVNSLTPIEQETLKEIYEEAEDRHKEVLAQILHKYGPDKLEL</sequence>
<dbReference type="EMBL" id="QZDT01000096">
    <property type="protein sequence ID" value="NBJ95465.1"/>
    <property type="molecule type" value="Genomic_DNA"/>
</dbReference>
<evidence type="ECO:0000259" key="1">
    <source>
        <dbReference type="Pfam" id="PF08279"/>
    </source>
</evidence>
<gene>
    <name evidence="2" type="ORF">D5281_23825</name>
</gene>
<comment type="caution">
    <text evidence="2">The sequence shown here is derived from an EMBL/GenBank/DDBJ whole genome shotgun (WGS) entry which is preliminary data.</text>
</comment>
<protein>
    <submittedName>
        <fullName evidence="2">HTH domain-containing protein</fullName>
    </submittedName>
</protein>
<proteinExistence type="predicted"/>